<protein>
    <submittedName>
        <fullName evidence="4">Galectin</fullName>
    </submittedName>
</protein>
<accession>A0A183J5B9</accession>
<gene>
    <name evidence="2" type="ORF">SBAD_LOCUS11067</name>
</gene>
<dbReference type="Proteomes" id="UP000270296">
    <property type="component" value="Unassembled WGS sequence"/>
</dbReference>
<evidence type="ECO:0000313" key="3">
    <source>
        <dbReference type="Proteomes" id="UP000270296"/>
    </source>
</evidence>
<evidence type="ECO:0000256" key="1">
    <source>
        <dbReference type="SAM" id="SignalP"/>
    </source>
</evidence>
<sequence length="182" mass="20734">MTAWQLAIFLLVFFSRNGQIGGTEESEFIVKVGPGSLRKEGDYVEGLKYTPGLVDRRLIYLGRIKNAARTAIICFANSTGKDRFDGFQVQINVNRQSEVIRYYSRGKNSLVNGGPKRRVNFQIDRAYLFAIFLKDEYVRVYVNGNLYFDDKDADPIPIKQAMNSLMVQGFESGVVFLENTYN</sequence>
<reference evidence="2 3" key="2">
    <citation type="submission" date="2018-11" db="EMBL/GenBank/DDBJ databases">
        <authorList>
            <consortium name="Pathogen Informatics"/>
        </authorList>
    </citation>
    <scope>NUCLEOTIDE SEQUENCE [LARGE SCALE GENOMIC DNA]</scope>
</reference>
<evidence type="ECO:0000313" key="2">
    <source>
        <dbReference type="EMBL" id="VDP36851.1"/>
    </source>
</evidence>
<keyword evidence="1" id="KW-0732">Signal</keyword>
<keyword evidence="3" id="KW-1185">Reference proteome</keyword>
<evidence type="ECO:0000313" key="4">
    <source>
        <dbReference type="WBParaSite" id="SBAD_0001144501-mRNA-1"/>
    </source>
</evidence>
<reference evidence="4" key="1">
    <citation type="submission" date="2016-06" db="UniProtKB">
        <authorList>
            <consortium name="WormBaseParasite"/>
        </authorList>
    </citation>
    <scope>IDENTIFICATION</scope>
</reference>
<proteinExistence type="predicted"/>
<dbReference type="AlphaFoldDB" id="A0A183J5B9"/>
<dbReference type="EMBL" id="UZAM01015020">
    <property type="protein sequence ID" value="VDP36851.1"/>
    <property type="molecule type" value="Genomic_DNA"/>
</dbReference>
<name>A0A183J5B9_9BILA</name>
<dbReference type="WBParaSite" id="SBAD_0001144501-mRNA-1">
    <property type="protein sequence ID" value="SBAD_0001144501-mRNA-1"/>
    <property type="gene ID" value="SBAD_0001144501"/>
</dbReference>
<feature type="chain" id="PRO_5043140388" evidence="1">
    <location>
        <begin position="23"/>
        <end position="182"/>
    </location>
</feature>
<organism evidence="4">
    <name type="scientific">Soboliphyme baturini</name>
    <dbReference type="NCBI Taxonomy" id="241478"/>
    <lineage>
        <taxon>Eukaryota</taxon>
        <taxon>Metazoa</taxon>
        <taxon>Ecdysozoa</taxon>
        <taxon>Nematoda</taxon>
        <taxon>Enoplea</taxon>
        <taxon>Dorylaimia</taxon>
        <taxon>Dioctophymatida</taxon>
        <taxon>Dioctophymatoidea</taxon>
        <taxon>Soboliphymatidae</taxon>
        <taxon>Soboliphyme</taxon>
    </lineage>
</organism>
<feature type="signal peptide" evidence="1">
    <location>
        <begin position="1"/>
        <end position="22"/>
    </location>
</feature>